<feature type="transmembrane region" description="Helical" evidence="7">
    <location>
        <begin position="437"/>
        <end position="459"/>
    </location>
</feature>
<evidence type="ECO:0000256" key="2">
    <source>
        <dbReference type="ARBA" id="ARBA00005227"/>
    </source>
</evidence>
<evidence type="ECO:0000256" key="4">
    <source>
        <dbReference type="ARBA" id="ARBA00022729"/>
    </source>
</evidence>
<protein>
    <recommendedName>
        <fullName evidence="7">Transmembrane 9 superfamily member</fullName>
    </recommendedName>
</protein>
<dbReference type="OrthoDB" id="1666796at2759"/>
<feature type="transmembrane region" description="Helical" evidence="7">
    <location>
        <begin position="371"/>
        <end position="392"/>
    </location>
</feature>
<dbReference type="Pfam" id="PF02990">
    <property type="entry name" value="EMP70"/>
    <property type="match status" value="1"/>
</dbReference>
<accession>F4PJI2</accession>
<name>F4PJI2_CACFS</name>
<dbReference type="GO" id="GO:0072657">
    <property type="term" value="P:protein localization to membrane"/>
    <property type="evidence" value="ECO:0007669"/>
    <property type="project" value="TreeGrafter"/>
</dbReference>
<dbReference type="GO" id="GO:0016020">
    <property type="term" value="C:membrane"/>
    <property type="evidence" value="ECO:0007669"/>
    <property type="project" value="UniProtKB-SubCell"/>
</dbReference>
<dbReference type="KEGG" id="dfa:DFA_05891"/>
<keyword evidence="3 7" id="KW-0812">Transmembrane</keyword>
<dbReference type="OMA" id="WKSIYAD"/>
<sequence>MMGLLYTRSSSSSSSFKSILLTVFVLIVSSILLNSSNNQVEARILSNSNPTVYHTGDTVNVKANRVKSGLVSLDYYQAPFPKPNTTVGDSGSFIFKLSGNRKYDSLYDIPALVSLNCSHVGNTSYNVTSDQVNSLIDYIDNRYRVFMYIDDLPIGEKYSNHIEIGYDIGYLYRSYNGNKTNTVYYLNNHLNIHIEYTNSSSSSGGAEIVGVYVVAHSVNSNLAQECQYSSSESSRLILEQDKPLINMAWTYRVTWTNVTDKTWATRWDAYYPYVAAVEAPSIALSFFNTAILAVPFIMILFRVFRNENTLGGFVEMMDSGWKSIYADVFRSPKGFMTLSVIVGSGIQIATTSFIVMLFYVGGLLSIANDGAFTMTAVIVFAFCAVFGGYASMRTYIMLGGTRKRYNAVLNATFVSFVVLILLMIANTQLWSHKYTTAPSGGLVAIVIVLFIFMSIPLSLASSYFVNSWPPAGYPCHTNSIPRMIPKRKFYQNPYIMSAILGFIPFININVPITIYLNSMFFDLHYSASFATFIAVTLLFVNVLLVNVLIEFYQLSIEDYNWWWRSVVGPTFTALYIFIKMLVFGFSNFGSIATQPKFYYFMFSLVTSLMSALLFSAVGFLGNLYFTKRIYSTLHFD</sequence>
<dbReference type="GeneID" id="14876218"/>
<feature type="transmembrane region" description="Helical" evidence="7">
    <location>
        <begin position="494"/>
        <end position="516"/>
    </location>
</feature>
<evidence type="ECO:0000313" key="9">
    <source>
        <dbReference type="Proteomes" id="UP000007797"/>
    </source>
</evidence>
<dbReference type="PANTHER" id="PTHR10766:SF35">
    <property type="entry name" value="PHAGOCYTIC RECEPTOR 1C-RELATED"/>
    <property type="match status" value="1"/>
</dbReference>
<evidence type="ECO:0000313" key="8">
    <source>
        <dbReference type="EMBL" id="EGG23756.1"/>
    </source>
</evidence>
<organism evidence="8 9">
    <name type="scientific">Cavenderia fasciculata</name>
    <name type="common">Slime mold</name>
    <name type="synonym">Dictyostelium fasciculatum</name>
    <dbReference type="NCBI Taxonomy" id="261658"/>
    <lineage>
        <taxon>Eukaryota</taxon>
        <taxon>Amoebozoa</taxon>
        <taxon>Evosea</taxon>
        <taxon>Eumycetozoa</taxon>
        <taxon>Dictyostelia</taxon>
        <taxon>Acytosteliales</taxon>
        <taxon>Cavenderiaceae</taxon>
        <taxon>Cavenderia</taxon>
    </lineage>
</organism>
<feature type="transmembrane region" description="Helical" evidence="7">
    <location>
        <begin position="597"/>
        <end position="625"/>
    </location>
</feature>
<proteinExistence type="inferred from homology"/>
<dbReference type="InterPro" id="IPR004240">
    <property type="entry name" value="EMP70"/>
</dbReference>
<evidence type="ECO:0000256" key="5">
    <source>
        <dbReference type="ARBA" id="ARBA00022989"/>
    </source>
</evidence>
<keyword evidence="9" id="KW-1185">Reference proteome</keyword>
<keyword evidence="4" id="KW-0732">Signal</keyword>
<dbReference type="AlphaFoldDB" id="F4PJI2"/>
<reference evidence="9" key="1">
    <citation type="journal article" date="2011" name="Genome Res.">
        <title>Phylogeny-wide analysis of social amoeba genomes highlights ancient origins for complex intercellular communication.</title>
        <authorList>
            <person name="Heidel A.J."/>
            <person name="Lawal H.M."/>
            <person name="Felder M."/>
            <person name="Schilde C."/>
            <person name="Helps N.R."/>
            <person name="Tunggal B."/>
            <person name="Rivero F."/>
            <person name="John U."/>
            <person name="Schleicher M."/>
            <person name="Eichinger L."/>
            <person name="Platzer M."/>
            <person name="Noegel A.A."/>
            <person name="Schaap P."/>
            <person name="Gloeckner G."/>
        </authorList>
    </citation>
    <scope>NUCLEOTIDE SEQUENCE [LARGE SCALE GENOMIC DNA]</scope>
    <source>
        <strain evidence="9">SH3</strain>
    </source>
</reference>
<feature type="transmembrane region" description="Helical" evidence="7">
    <location>
        <begin position="561"/>
        <end position="585"/>
    </location>
</feature>
<evidence type="ECO:0000256" key="7">
    <source>
        <dbReference type="RuleBase" id="RU363079"/>
    </source>
</evidence>
<comment type="similarity">
    <text evidence="2 7">Belongs to the nonaspanin (TM9SF) (TC 9.A.2) family.</text>
</comment>
<feature type="transmembrane region" description="Helical" evidence="7">
    <location>
        <begin position="404"/>
        <end position="425"/>
    </location>
</feature>
<evidence type="ECO:0000256" key="6">
    <source>
        <dbReference type="ARBA" id="ARBA00023136"/>
    </source>
</evidence>
<comment type="subcellular location">
    <subcellularLocation>
        <location evidence="1">Membrane</location>
        <topology evidence="1">Multi-pass membrane protein</topology>
    </subcellularLocation>
</comment>
<dbReference type="Proteomes" id="UP000007797">
    <property type="component" value="Unassembled WGS sequence"/>
</dbReference>
<keyword evidence="6 7" id="KW-0472">Membrane</keyword>
<dbReference type="RefSeq" id="XP_004361607.1">
    <property type="nucleotide sequence ID" value="XM_004361550.1"/>
</dbReference>
<dbReference type="EMBL" id="GL883007">
    <property type="protein sequence ID" value="EGG23756.1"/>
    <property type="molecule type" value="Genomic_DNA"/>
</dbReference>
<gene>
    <name evidence="8" type="primary">phg1c</name>
    <name evidence="8" type="ORF">DFA_05891</name>
</gene>
<feature type="transmembrane region" description="Helical" evidence="7">
    <location>
        <begin position="528"/>
        <end position="549"/>
    </location>
</feature>
<evidence type="ECO:0000256" key="3">
    <source>
        <dbReference type="ARBA" id="ARBA00022692"/>
    </source>
</evidence>
<keyword evidence="5 7" id="KW-1133">Transmembrane helix</keyword>
<feature type="transmembrane region" description="Helical" evidence="7">
    <location>
        <begin position="282"/>
        <end position="301"/>
    </location>
</feature>
<dbReference type="PANTHER" id="PTHR10766">
    <property type="entry name" value="TRANSMEMBRANE 9 SUPERFAMILY PROTEIN"/>
    <property type="match status" value="1"/>
</dbReference>
<feature type="transmembrane region" description="Helical" evidence="7">
    <location>
        <begin position="335"/>
        <end position="359"/>
    </location>
</feature>
<evidence type="ECO:0000256" key="1">
    <source>
        <dbReference type="ARBA" id="ARBA00004141"/>
    </source>
</evidence>